<dbReference type="AlphaFoldDB" id="A0A4Q0SVN4"/>
<name>A0A4Q0SVN4_9BACT</name>
<reference evidence="1 2" key="1">
    <citation type="submission" date="2018-11" db="EMBL/GenBank/DDBJ databases">
        <authorList>
            <person name="Mardanov A.V."/>
            <person name="Ravin N.V."/>
            <person name="Dedysh S.N."/>
        </authorList>
    </citation>
    <scope>NUCLEOTIDE SEQUENCE [LARGE SCALE GENOMIC DNA]</scope>
    <source>
        <strain evidence="1 2">AF10</strain>
    </source>
</reference>
<gene>
    <name evidence="1" type="ORF">GRAN_3961</name>
</gene>
<evidence type="ECO:0000313" key="1">
    <source>
        <dbReference type="EMBL" id="RXH54857.1"/>
    </source>
</evidence>
<comment type="caution">
    <text evidence="1">The sequence shown here is derived from an EMBL/GenBank/DDBJ whole genome shotgun (WGS) entry which is preliminary data.</text>
</comment>
<proteinExistence type="predicted"/>
<keyword evidence="2" id="KW-1185">Reference proteome</keyword>
<protein>
    <submittedName>
        <fullName evidence="1">Uncharacterized protein</fullName>
    </submittedName>
</protein>
<dbReference type="EMBL" id="RDSM01000003">
    <property type="protein sequence ID" value="RXH54857.1"/>
    <property type="molecule type" value="Genomic_DNA"/>
</dbReference>
<sequence>MLLLFVGKKRFLYLPKAEMPETALGDIHGWLRLPGAPDKC</sequence>
<dbReference type="Proteomes" id="UP000289437">
    <property type="component" value="Unassembled WGS sequence"/>
</dbReference>
<organism evidence="1 2">
    <name type="scientific">Granulicella sibirica</name>
    <dbReference type="NCBI Taxonomy" id="2479048"/>
    <lineage>
        <taxon>Bacteria</taxon>
        <taxon>Pseudomonadati</taxon>
        <taxon>Acidobacteriota</taxon>
        <taxon>Terriglobia</taxon>
        <taxon>Terriglobales</taxon>
        <taxon>Acidobacteriaceae</taxon>
        <taxon>Granulicella</taxon>
    </lineage>
</organism>
<reference evidence="2" key="2">
    <citation type="submission" date="2019-02" db="EMBL/GenBank/DDBJ databases">
        <title>Granulicella sibirica sp. nov., a psychrotolerant acidobacterium isolated from an organic soil layer in forested tundra, West Siberia.</title>
        <authorList>
            <person name="Oshkin I.Y."/>
            <person name="Kulichevskaya I.S."/>
            <person name="Rijpstra W.I.C."/>
            <person name="Sinninghe Damste J.S."/>
            <person name="Rakitin A.L."/>
            <person name="Ravin N.V."/>
            <person name="Dedysh S.N."/>
        </authorList>
    </citation>
    <scope>NUCLEOTIDE SEQUENCE [LARGE SCALE GENOMIC DNA]</scope>
    <source>
        <strain evidence="2">AF10</strain>
    </source>
</reference>
<accession>A0A4Q0SVN4</accession>
<evidence type="ECO:0000313" key="2">
    <source>
        <dbReference type="Proteomes" id="UP000289437"/>
    </source>
</evidence>